<name>A0A450U396_9GAMM</name>
<dbReference type="EMBL" id="CAADFE010000131">
    <property type="protein sequence ID" value="VFJ77594.1"/>
    <property type="molecule type" value="Genomic_DNA"/>
</dbReference>
<gene>
    <name evidence="1" type="ORF">BECKFW1821C_GA0114237_11315</name>
</gene>
<accession>A0A450U396</accession>
<dbReference type="AlphaFoldDB" id="A0A450U396"/>
<proteinExistence type="predicted"/>
<protein>
    <submittedName>
        <fullName evidence="1">Uncharacterized protein</fullName>
    </submittedName>
</protein>
<organism evidence="1">
    <name type="scientific">Candidatus Kentrum sp. FW</name>
    <dbReference type="NCBI Taxonomy" id="2126338"/>
    <lineage>
        <taxon>Bacteria</taxon>
        <taxon>Pseudomonadati</taxon>
        <taxon>Pseudomonadota</taxon>
        <taxon>Gammaproteobacteria</taxon>
        <taxon>Candidatus Kentrum</taxon>
    </lineage>
</organism>
<evidence type="ECO:0000313" key="1">
    <source>
        <dbReference type="EMBL" id="VFJ77594.1"/>
    </source>
</evidence>
<reference evidence="1" key="1">
    <citation type="submission" date="2019-02" db="EMBL/GenBank/DDBJ databases">
        <authorList>
            <person name="Gruber-Vodicka R. H."/>
            <person name="Seah K. B. B."/>
        </authorList>
    </citation>
    <scope>NUCLEOTIDE SEQUENCE</scope>
    <source>
        <strain evidence="1">BECK_BZ131</strain>
    </source>
</reference>
<sequence length="92" mass="10451">MTTYRVGPAKHVHLIRDGDAPNLKYSRFGADDPFLAMPLIQHAAAGYEMAKNHGISIGRIEELERGIMEDYLHTRQQVAGEMERYWHGQLDG</sequence>